<dbReference type="AlphaFoldDB" id="A0A9P5WWA4"/>
<reference evidence="2" key="1">
    <citation type="submission" date="2020-11" db="EMBL/GenBank/DDBJ databases">
        <authorList>
            <consortium name="DOE Joint Genome Institute"/>
            <person name="Ahrendt S."/>
            <person name="Riley R."/>
            <person name="Andreopoulos W."/>
            <person name="Labutti K."/>
            <person name="Pangilinan J."/>
            <person name="Ruiz-Duenas F.J."/>
            <person name="Barrasa J.M."/>
            <person name="Sanchez-Garcia M."/>
            <person name="Camarero S."/>
            <person name="Miyauchi S."/>
            <person name="Serrano A."/>
            <person name="Linde D."/>
            <person name="Babiker R."/>
            <person name="Drula E."/>
            <person name="Ayuso-Fernandez I."/>
            <person name="Pacheco R."/>
            <person name="Padilla G."/>
            <person name="Ferreira P."/>
            <person name="Barriuso J."/>
            <person name="Kellner H."/>
            <person name="Castanera R."/>
            <person name="Alfaro M."/>
            <person name="Ramirez L."/>
            <person name="Pisabarro A.G."/>
            <person name="Kuo A."/>
            <person name="Tritt A."/>
            <person name="Lipzen A."/>
            <person name="He G."/>
            <person name="Yan M."/>
            <person name="Ng V."/>
            <person name="Cullen D."/>
            <person name="Martin F."/>
            <person name="Rosso M.-N."/>
            <person name="Henrissat B."/>
            <person name="Hibbett D."/>
            <person name="Martinez A.T."/>
            <person name="Grigoriev I.V."/>
        </authorList>
    </citation>
    <scope>NUCLEOTIDE SEQUENCE</scope>
    <source>
        <strain evidence="2">MF-IS2</strain>
    </source>
</reference>
<gene>
    <name evidence="2" type="ORF">P691DRAFT_803579</name>
</gene>
<sequence>MPLPMPASIMSPDEMLRAYAERRSTRTMTPVNMPVASPMSPTMSMPMPMPMSPPPTMAMVTPLPMSPVNTGNGVRPLFGPTGVMSPTNTGNGHGRKGSVAVGQYGGARYEIGEDEDAYGGTA</sequence>
<feature type="region of interest" description="Disordered" evidence="1">
    <location>
        <begin position="62"/>
        <end position="99"/>
    </location>
</feature>
<dbReference type="OrthoDB" id="3363836at2759"/>
<evidence type="ECO:0000256" key="1">
    <source>
        <dbReference type="SAM" id="MobiDB-lite"/>
    </source>
</evidence>
<protein>
    <submittedName>
        <fullName evidence="2">Uncharacterized protein</fullName>
    </submittedName>
</protein>
<proteinExistence type="predicted"/>
<comment type="caution">
    <text evidence="2">The sequence shown here is derived from an EMBL/GenBank/DDBJ whole genome shotgun (WGS) entry which is preliminary data.</text>
</comment>
<evidence type="ECO:0000313" key="3">
    <source>
        <dbReference type="Proteomes" id="UP000807342"/>
    </source>
</evidence>
<organism evidence="2 3">
    <name type="scientific">Macrolepiota fuliginosa MF-IS2</name>
    <dbReference type="NCBI Taxonomy" id="1400762"/>
    <lineage>
        <taxon>Eukaryota</taxon>
        <taxon>Fungi</taxon>
        <taxon>Dikarya</taxon>
        <taxon>Basidiomycota</taxon>
        <taxon>Agaricomycotina</taxon>
        <taxon>Agaricomycetes</taxon>
        <taxon>Agaricomycetidae</taxon>
        <taxon>Agaricales</taxon>
        <taxon>Agaricineae</taxon>
        <taxon>Agaricaceae</taxon>
        <taxon>Macrolepiota</taxon>
    </lineage>
</organism>
<dbReference type="EMBL" id="MU152876">
    <property type="protein sequence ID" value="KAF9440089.1"/>
    <property type="molecule type" value="Genomic_DNA"/>
</dbReference>
<keyword evidence="3" id="KW-1185">Reference proteome</keyword>
<dbReference type="Proteomes" id="UP000807342">
    <property type="component" value="Unassembled WGS sequence"/>
</dbReference>
<name>A0A9P5WWA4_9AGAR</name>
<accession>A0A9P5WWA4</accession>
<evidence type="ECO:0000313" key="2">
    <source>
        <dbReference type="EMBL" id="KAF9440089.1"/>
    </source>
</evidence>